<feature type="domain" description="Alcohol dehydrogenase-like C-terminal" evidence="3">
    <location>
        <begin position="181"/>
        <end position="314"/>
    </location>
</feature>
<dbReference type="PANTHER" id="PTHR43205:SF19">
    <property type="entry name" value="ENOYL REDUCTASE (ER) DOMAIN-CONTAINING PROTEIN"/>
    <property type="match status" value="1"/>
</dbReference>
<evidence type="ECO:0000256" key="1">
    <source>
        <dbReference type="ARBA" id="ARBA00023002"/>
    </source>
</evidence>
<proteinExistence type="predicted"/>
<gene>
    <name evidence="5" type="ORF">C6P45_004891</name>
</gene>
<dbReference type="EMBL" id="PUHR01000074">
    <property type="protein sequence ID" value="KAG0668238.1"/>
    <property type="molecule type" value="Genomic_DNA"/>
</dbReference>
<dbReference type="SUPFAM" id="SSF50129">
    <property type="entry name" value="GroES-like"/>
    <property type="match status" value="1"/>
</dbReference>
<keyword evidence="2" id="KW-0812">Transmembrane</keyword>
<evidence type="ECO:0008006" key="7">
    <source>
        <dbReference type="Google" id="ProtNLM"/>
    </source>
</evidence>
<dbReference type="InterPro" id="IPR013149">
    <property type="entry name" value="ADH-like_C"/>
</dbReference>
<dbReference type="InterPro" id="IPR011032">
    <property type="entry name" value="GroES-like_sf"/>
</dbReference>
<dbReference type="OrthoDB" id="809632at2759"/>
<evidence type="ECO:0000259" key="3">
    <source>
        <dbReference type="Pfam" id="PF00107"/>
    </source>
</evidence>
<feature type="domain" description="Oxidoreductase N-terminal" evidence="4">
    <location>
        <begin position="29"/>
        <end position="123"/>
    </location>
</feature>
<feature type="transmembrane region" description="Helical" evidence="2">
    <location>
        <begin position="137"/>
        <end position="159"/>
    </location>
</feature>
<evidence type="ECO:0000313" key="5">
    <source>
        <dbReference type="EMBL" id="KAG0668238.1"/>
    </source>
</evidence>
<dbReference type="Pfam" id="PF16884">
    <property type="entry name" value="ADH_N_2"/>
    <property type="match status" value="1"/>
</dbReference>
<evidence type="ECO:0000259" key="4">
    <source>
        <dbReference type="Pfam" id="PF16884"/>
    </source>
</evidence>
<name>A0A9P6W9N3_MAUEX</name>
<dbReference type="Proteomes" id="UP000750334">
    <property type="component" value="Unassembled WGS sequence"/>
</dbReference>
<dbReference type="Pfam" id="PF00107">
    <property type="entry name" value="ADH_zinc_N"/>
    <property type="match status" value="1"/>
</dbReference>
<dbReference type="PANTHER" id="PTHR43205">
    <property type="entry name" value="PROSTAGLANDIN REDUCTASE"/>
    <property type="match status" value="1"/>
</dbReference>
<keyword evidence="6" id="KW-1185">Reference proteome</keyword>
<dbReference type="CDD" id="cd05288">
    <property type="entry name" value="PGDH"/>
    <property type="match status" value="1"/>
</dbReference>
<organism evidence="5 6">
    <name type="scientific">Maudiozyma exigua</name>
    <name type="common">Yeast</name>
    <name type="synonym">Kazachstania exigua</name>
    <dbReference type="NCBI Taxonomy" id="34358"/>
    <lineage>
        <taxon>Eukaryota</taxon>
        <taxon>Fungi</taxon>
        <taxon>Dikarya</taxon>
        <taxon>Ascomycota</taxon>
        <taxon>Saccharomycotina</taxon>
        <taxon>Saccharomycetes</taxon>
        <taxon>Saccharomycetales</taxon>
        <taxon>Saccharomycetaceae</taxon>
        <taxon>Maudiozyma</taxon>
    </lineage>
</organism>
<accession>A0A9P6W9N3</accession>
<keyword evidence="1" id="KW-0560">Oxidoreductase</keyword>
<dbReference type="SUPFAM" id="SSF51735">
    <property type="entry name" value="NAD(P)-binding Rossmann-fold domains"/>
    <property type="match status" value="1"/>
</dbReference>
<evidence type="ECO:0000313" key="6">
    <source>
        <dbReference type="Proteomes" id="UP000750334"/>
    </source>
</evidence>
<comment type="caution">
    <text evidence="5">The sequence shown here is derived from an EMBL/GenBank/DDBJ whole genome shotgun (WGS) entry which is preliminary data.</text>
</comment>
<dbReference type="InterPro" id="IPR045010">
    <property type="entry name" value="MDR_fam"/>
</dbReference>
<protein>
    <recommendedName>
        <fullName evidence="7">Enoyl reductase (ER) domain-containing protein</fullName>
    </recommendedName>
</protein>
<sequence>MTVTVDAKQWVLNVPTAPGHPFNMDTSDASSSFKLETVKLSEDELKDGDILIETIYLSNDPAQKFWIISADKNYAKGVQPGEPIPARGLAKILASKNDSFPAGKFVSAQTNWATHSIIRKEQLGVTKVLSMDDIEHLWWYLSVLGGTAVTAYFIFYRYADLQDCDESSHGKSFLISGAAGAVGSMCVQIAQNVFRAEKIIAIAGGPEKVKFVESLGANVIGVDYKDPNFKENLLKASGGENTIDYFIDNVGGNILDLGCTLMKPLSTIVACGSISGYNDPSQLVFKNYVSVITKRLTIKGLLLMDNYEKFSEAYSHLIKWIKEGKINKNNSATIVDATGDKFSEVPMIWDGLFHGRNTGKLITKVNEE</sequence>
<dbReference type="Gene3D" id="3.40.50.720">
    <property type="entry name" value="NAD(P)-binding Rossmann-like Domain"/>
    <property type="match status" value="1"/>
</dbReference>
<keyword evidence="2" id="KW-1133">Transmembrane helix</keyword>
<dbReference type="Gene3D" id="3.90.180.10">
    <property type="entry name" value="Medium-chain alcohol dehydrogenases, catalytic domain"/>
    <property type="match status" value="1"/>
</dbReference>
<reference evidence="5 6" key="1">
    <citation type="submission" date="2020-11" db="EMBL/GenBank/DDBJ databases">
        <title>Kefir isolates.</title>
        <authorList>
            <person name="Marcisauskas S."/>
            <person name="Kim Y."/>
            <person name="Blasche S."/>
        </authorList>
    </citation>
    <scope>NUCLEOTIDE SEQUENCE [LARGE SCALE GENOMIC DNA]</scope>
    <source>
        <strain evidence="5 6">OG2</strain>
    </source>
</reference>
<evidence type="ECO:0000256" key="2">
    <source>
        <dbReference type="SAM" id="Phobius"/>
    </source>
</evidence>
<dbReference type="GO" id="GO:0016628">
    <property type="term" value="F:oxidoreductase activity, acting on the CH-CH group of donors, NAD or NADP as acceptor"/>
    <property type="evidence" value="ECO:0007669"/>
    <property type="project" value="InterPro"/>
</dbReference>
<keyword evidence="2" id="KW-0472">Membrane</keyword>
<dbReference type="InterPro" id="IPR041694">
    <property type="entry name" value="ADH_N_2"/>
</dbReference>
<dbReference type="InterPro" id="IPR036291">
    <property type="entry name" value="NAD(P)-bd_dom_sf"/>
</dbReference>
<dbReference type="AlphaFoldDB" id="A0A9P6W9N3"/>